<evidence type="ECO:0000313" key="14">
    <source>
        <dbReference type="EMBL" id="CAK0905381.1"/>
    </source>
</evidence>
<dbReference type="Gene3D" id="3.90.226.10">
    <property type="entry name" value="2-enoyl-CoA Hydratase, Chain A, domain 1"/>
    <property type="match status" value="1"/>
</dbReference>
<evidence type="ECO:0000256" key="1">
    <source>
        <dbReference type="ARBA" id="ARBA00004236"/>
    </source>
</evidence>
<keyword evidence="10" id="KW-0175">Coiled coil</keyword>
<dbReference type="Gene3D" id="6.20.330.10">
    <property type="match status" value="1"/>
</dbReference>
<dbReference type="PANTHER" id="PTHR42987:SF4">
    <property type="entry name" value="PROTEASE SOHB-RELATED"/>
    <property type="match status" value="1"/>
</dbReference>
<dbReference type="InterPro" id="IPR029045">
    <property type="entry name" value="ClpP/crotonase-like_dom_sf"/>
</dbReference>
<sequence length="489" mass="52296">TESPAAALAAARRRDLQRRFGEEIGALGDEQLAALVEAEVEYKKAAEEAAKAIEDAALEIRLQALEAGAEQAAARSGSPEAGSSKEDSAERKDKPMPMMRMFQGMELEKKLESAVKRSIAVESTYLRKASAALDGPGATEERKGLYRLVTERPFTWDPKVAPLELPRYVRAKGGPVDPRGSLSDPAAASSGHAGGEPPVWYVLEFFGDIQASQVEQLRQEVTAVVGSANPSRGDGVVLVLNSGGGTVTGYGLAAAQLMRLKAAGLKLTICVEQVAASGGYMMACVADRLVAAPFAVLGSIGVITDIPNVYDRLKNEGIEFQTVTAGKYKRTLTPTKKVTPEDMKKTKDDIEAIFQLFRGFVGEHRPQLDLDAVATGETWFGKDALERKLVDELKATDDVLLDLRREGADILYVKYQPQAKSPLGQLLSAQAGGAAPQPEGGGALAWWAGRLFEFATGSPPGSLGQLGQGSLASPDQVYRAQDFSAERYR</sequence>
<comment type="caution">
    <text evidence="14">The sequence shown here is derived from an EMBL/GenBank/DDBJ whole genome shotgun (WGS) entry which is preliminary data.</text>
</comment>
<keyword evidence="6" id="KW-0378">Hydrolase</keyword>
<evidence type="ECO:0000259" key="12">
    <source>
        <dbReference type="Pfam" id="PF01343"/>
    </source>
</evidence>
<dbReference type="Pfam" id="PF08496">
    <property type="entry name" value="Peptidase_S49_N"/>
    <property type="match status" value="1"/>
</dbReference>
<reference evidence="14" key="1">
    <citation type="submission" date="2023-10" db="EMBL/GenBank/DDBJ databases">
        <authorList>
            <person name="Chen Y."/>
            <person name="Shah S."/>
            <person name="Dougan E. K."/>
            <person name="Thang M."/>
            <person name="Chan C."/>
        </authorList>
    </citation>
    <scope>NUCLEOTIDE SEQUENCE [LARGE SCALE GENOMIC DNA]</scope>
</reference>
<keyword evidence="4" id="KW-0645">Protease</keyword>
<evidence type="ECO:0000256" key="5">
    <source>
        <dbReference type="ARBA" id="ARBA00022692"/>
    </source>
</evidence>
<dbReference type="EMBL" id="CAUYUJ010021551">
    <property type="protein sequence ID" value="CAK0905381.1"/>
    <property type="molecule type" value="Genomic_DNA"/>
</dbReference>
<evidence type="ECO:0000256" key="9">
    <source>
        <dbReference type="ARBA" id="ARBA00023136"/>
    </source>
</evidence>
<dbReference type="Pfam" id="PF01343">
    <property type="entry name" value="Peptidase_S49"/>
    <property type="match status" value="1"/>
</dbReference>
<keyword evidence="7" id="KW-0720">Serine protease</keyword>
<evidence type="ECO:0000256" key="11">
    <source>
        <dbReference type="SAM" id="MobiDB-lite"/>
    </source>
</evidence>
<keyword evidence="15" id="KW-1185">Reference proteome</keyword>
<evidence type="ECO:0000256" key="2">
    <source>
        <dbReference type="ARBA" id="ARBA00008683"/>
    </source>
</evidence>
<evidence type="ECO:0000256" key="7">
    <source>
        <dbReference type="ARBA" id="ARBA00022825"/>
    </source>
</evidence>
<feature type="compositionally biased region" description="Low complexity" evidence="11">
    <location>
        <begin position="68"/>
        <end position="78"/>
    </location>
</feature>
<feature type="domain" description="Peptidase S49" evidence="12">
    <location>
        <begin position="260"/>
        <end position="405"/>
    </location>
</feature>
<feature type="non-terminal residue" evidence="14">
    <location>
        <position position="1"/>
    </location>
</feature>
<dbReference type="PANTHER" id="PTHR42987">
    <property type="entry name" value="PEPTIDASE S49"/>
    <property type="match status" value="1"/>
</dbReference>
<dbReference type="InterPro" id="IPR013703">
    <property type="entry name" value="Peptidase_S49_N_proteobac"/>
</dbReference>
<dbReference type="InterPro" id="IPR002142">
    <property type="entry name" value="Peptidase_S49"/>
</dbReference>
<evidence type="ECO:0008006" key="16">
    <source>
        <dbReference type="Google" id="ProtNLM"/>
    </source>
</evidence>
<dbReference type="Proteomes" id="UP001189429">
    <property type="component" value="Unassembled WGS sequence"/>
</dbReference>
<evidence type="ECO:0000256" key="4">
    <source>
        <dbReference type="ARBA" id="ARBA00022670"/>
    </source>
</evidence>
<proteinExistence type="inferred from homology"/>
<evidence type="ECO:0000256" key="10">
    <source>
        <dbReference type="SAM" id="Coils"/>
    </source>
</evidence>
<feature type="region of interest" description="Disordered" evidence="11">
    <location>
        <begin position="68"/>
        <end position="96"/>
    </location>
</feature>
<keyword evidence="9" id="KW-0472">Membrane</keyword>
<feature type="compositionally biased region" description="Basic and acidic residues" evidence="11">
    <location>
        <begin position="83"/>
        <end position="95"/>
    </location>
</feature>
<protein>
    <recommendedName>
        <fullName evidence="16">Peptidase S49 domain-containing protein</fullName>
    </recommendedName>
</protein>
<dbReference type="InterPro" id="IPR047272">
    <property type="entry name" value="S49_SppA_C"/>
</dbReference>
<evidence type="ECO:0000259" key="13">
    <source>
        <dbReference type="Pfam" id="PF08496"/>
    </source>
</evidence>
<keyword evidence="8" id="KW-1133">Transmembrane helix</keyword>
<evidence type="ECO:0000256" key="3">
    <source>
        <dbReference type="ARBA" id="ARBA00022475"/>
    </source>
</evidence>
<evidence type="ECO:0000313" key="15">
    <source>
        <dbReference type="Proteomes" id="UP001189429"/>
    </source>
</evidence>
<keyword evidence="5" id="KW-0812">Transmembrane</keyword>
<comment type="similarity">
    <text evidence="2">Belongs to the peptidase S49 family.</text>
</comment>
<feature type="domain" description="Peptidase S49 N-terminal proteobacteria" evidence="13">
    <location>
        <begin position="198"/>
        <end position="257"/>
    </location>
</feature>
<gene>
    <name evidence="14" type="ORF">PCOR1329_LOCUS81109</name>
</gene>
<dbReference type="NCBIfam" id="NF008745">
    <property type="entry name" value="PRK11778.1"/>
    <property type="match status" value="1"/>
</dbReference>
<accession>A0ABN9Y263</accession>
<feature type="coiled-coil region" evidence="10">
    <location>
        <begin position="35"/>
        <end position="63"/>
    </location>
</feature>
<comment type="subcellular location">
    <subcellularLocation>
        <location evidence="1">Cell membrane</location>
    </subcellularLocation>
</comment>
<dbReference type="SUPFAM" id="SSF52096">
    <property type="entry name" value="ClpP/crotonase"/>
    <property type="match status" value="1"/>
</dbReference>
<keyword evidence="3" id="KW-1003">Cell membrane</keyword>
<evidence type="ECO:0000256" key="8">
    <source>
        <dbReference type="ARBA" id="ARBA00022989"/>
    </source>
</evidence>
<organism evidence="14 15">
    <name type="scientific">Prorocentrum cordatum</name>
    <dbReference type="NCBI Taxonomy" id="2364126"/>
    <lineage>
        <taxon>Eukaryota</taxon>
        <taxon>Sar</taxon>
        <taxon>Alveolata</taxon>
        <taxon>Dinophyceae</taxon>
        <taxon>Prorocentrales</taxon>
        <taxon>Prorocentraceae</taxon>
        <taxon>Prorocentrum</taxon>
    </lineage>
</organism>
<dbReference type="CDD" id="cd07023">
    <property type="entry name" value="S49_Sppa_N_C"/>
    <property type="match status" value="1"/>
</dbReference>
<evidence type="ECO:0000256" key="6">
    <source>
        <dbReference type="ARBA" id="ARBA00022801"/>
    </source>
</evidence>
<name>A0ABN9Y263_9DINO</name>